<reference evidence="9" key="1">
    <citation type="submission" date="2016-10" db="EMBL/GenBank/DDBJ databases">
        <authorList>
            <person name="Varghese N."/>
            <person name="Submissions S."/>
        </authorList>
    </citation>
    <scope>NUCLEOTIDE SEQUENCE [LARGE SCALE GENOMIC DNA]</scope>
    <source>
        <strain evidence="9">CGMCC 1.10683</strain>
    </source>
</reference>
<dbReference type="CDD" id="cd02037">
    <property type="entry name" value="Mrp_NBP35"/>
    <property type="match status" value="1"/>
</dbReference>
<evidence type="ECO:0000256" key="1">
    <source>
        <dbReference type="ARBA" id="ARBA00022723"/>
    </source>
</evidence>
<dbReference type="Gene3D" id="3.30.300.130">
    <property type="entry name" value="Fe-S cluster assembly (FSCA)"/>
    <property type="match status" value="1"/>
</dbReference>
<comment type="function">
    <text evidence="6">Binds and transfers iron-sulfur (Fe-S) clusters to target apoproteins. Can hydrolyze ATP.</text>
</comment>
<keyword evidence="3 6" id="KW-0067">ATP-binding</keyword>
<dbReference type="InterPro" id="IPR002744">
    <property type="entry name" value="MIP18-like"/>
</dbReference>
<keyword evidence="2 6" id="KW-0547">Nucleotide-binding</keyword>
<dbReference type="SUPFAM" id="SSF52540">
    <property type="entry name" value="P-loop containing nucleoside triphosphate hydrolases"/>
    <property type="match status" value="1"/>
</dbReference>
<keyword evidence="6" id="KW-0378">Hydrolase</keyword>
<feature type="binding site" evidence="6">
    <location>
        <begin position="127"/>
        <end position="134"/>
    </location>
    <ligand>
        <name>ATP</name>
        <dbReference type="ChEBI" id="CHEBI:30616"/>
    </ligand>
</feature>
<proteinExistence type="inferred from homology"/>
<evidence type="ECO:0000256" key="3">
    <source>
        <dbReference type="ARBA" id="ARBA00022840"/>
    </source>
</evidence>
<evidence type="ECO:0000313" key="8">
    <source>
        <dbReference type="EMBL" id="SFS71342.1"/>
    </source>
</evidence>
<dbReference type="Gene3D" id="3.40.50.300">
    <property type="entry name" value="P-loop containing nucleotide triphosphate hydrolases"/>
    <property type="match status" value="1"/>
</dbReference>
<protein>
    <recommendedName>
        <fullName evidence="6">Iron-sulfur cluster carrier protein</fullName>
    </recommendedName>
</protein>
<feature type="domain" description="MIP18 family-like" evidence="7">
    <location>
        <begin position="8"/>
        <end position="79"/>
    </location>
</feature>
<evidence type="ECO:0000256" key="4">
    <source>
        <dbReference type="ARBA" id="ARBA00023004"/>
    </source>
</evidence>
<dbReference type="InterPro" id="IPR027417">
    <property type="entry name" value="P-loop_NTPase"/>
</dbReference>
<dbReference type="AlphaFoldDB" id="A0A1I6S326"/>
<keyword evidence="1 6" id="KW-0479">Metal-binding</keyword>
<dbReference type="GO" id="GO:0016226">
    <property type="term" value="P:iron-sulfur cluster assembly"/>
    <property type="evidence" value="ECO:0007669"/>
    <property type="project" value="InterPro"/>
</dbReference>
<dbReference type="GO" id="GO:0016887">
    <property type="term" value="F:ATP hydrolysis activity"/>
    <property type="evidence" value="ECO:0007669"/>
    <property type="project" value="UniProtKB-UniRule"/>
</dbReference>
<evidence type="ECO:0000256" key="5">
    <source>
        <dbReference type="ARBA" id="ARBA00023014"/>
    </source>
</evidence>
<dbReference type="GO" id="GO:0140663">
    <property type="term" value="F:ATP-dependent FeS chaperone activity"/>
    <property type="evidence" value="ECO:0007669"/>
    <property type="project" value="InterPro"/>
</dbReference>
<dbReference type="HAMAP" id="MF_02040">
    <property type="entry name" value="Mrp_NBP35"/>
    <property type="match status" value="1"/>
</dbReference>
<dbReference type="STRING" id="871741.SAMN05192570_2131"/>
<dbReference type="InterPro" id="IPR033756">
    <property type="entry name" value="YlxH/NBP35"/>
</dbReference>
<gene>
    <name evidence="8" type="ORF">SAMN05192570_2131</name>
</gene>
<evidence type="ECO:0000313" key="9">
    <source>
        <dbReference type="Proteomes" id="UP000198788"/>
    </source>
</evidence>
<comment type="similarity">
    <text evidence="6">Belongs to the Mrp/NBP35 ATP-binding proteins family.</text>
</comment>
<dbReference type="EMBL" id="FOZV01000004">
    <property type="protein sequence ID" value="SFS71342.1"/>
    <property type="molecule type" value="Genomic_DNA"/>
</dbReference>
<dbReference type="GO" id="GO:0051539">
    <property type="term" value="F:4 iron, 4 sulfur cluster binding"/>
    <property type="evidence" value="ECO:0007669"/>
    <property type="project" value="TreeGrafter"/>
</dbReference>
<dbReference type="Proteomes" id="UP000198788">
    <property type="component" value="Unassembled WGS sequence"/>
</dbReference>
<keyword evidence="5 6" id="KW-0411">Iron-sulfur</keyword>
<dbReference type="InterPro" id="IPR034904">
    <property type="entry name" value="FSCA_dom_sf"/>
</dbReference>
<dbReference type="Pfam" id="PF01883">
    <property type="entry name" value="FeS_assembly_P"/>
    <property type="match status" value="1"/>
</dbReference>
<dbReference type="PANTHER" id="PTHR42961">
    <property type="entry name" value="IRON-SULFUR PROTEIN NUBPL"/>
    <property type="match status" value="1"/>
</dbReference>
<dbReference type="FunFam" id="3.40.50.300:FF:001119">
    <property type="entry name" value="Iron-sulfur cluster carrier protein"/>
    <property type="match status" value="1"/>
</dbReference>
<dbReference type="Pfam" id="PF10609">
    <property type="entry name" value="ParA"/>
    <property type="match status" value="1"/>
</dbReference>
<sequence length="359" mass="36899">MSPRPLDRDQVLAALDAVRDPKSGQGLAAAGLVQGLVVVGDRVGFALEVSPREAAAYAPVRDAAEAALKALPGVTRVSVVLTAEAVQKPARRTVILSPQAAEQNRPKAPVPTDRPAHVRRVLAVASGKGGVGKSTVAANLAAALAARGLSVGVLDADVYGPSMPTMLGVTGKPEFVDGAMEPHLAHGLKIMSMGLLAGADDAMVWRGPMASQAITQMLTQTRWGTETQPLDVLVVDLPPGTGDVQLTLIQKTPLDGAVIVSTPQEVALADARRAHTLFQKVKVPTLGLIENMSGPVFGSGGAKAEAERLGVPFLGDLPLDAGLREAGDAGRPLVSADPDGEVARRFAVVAARVADVLGV</sequence>
<dbReference type="GO" id="GO:0046872">
    <property type="term" value="F:metal ion binding"/>
    <property type="evidence" value="ECO:0007669"/>
    <property type="project" value="UniProtKB-KW"/>
</dbReference>
<comment type="subunit">
    <text evidence="6">Homodimer.</text>
</comment>
<name>A0A1I6S326_9CAUL</name>
<dbReference type="PANTHER" id="PTHR42961:SF2">
    <property type="entry name" value="IRON-SULFUR PROTEIN NUBPL"/>
    <property type="match status" value="1"/>
</dbReference>
<dbReference type="GO" id="GO:0005524">
    <property type="term" value="F:ATP binding"/>
    <property type="evidence" value="ECO:0007669"/>
    <property type="project" value="UniProtKB-UniRule"/>
</dbReference>
<evidence type="ECO:0000256" key="6">
    <source>
        <dbReference type="HAMAP-Rule" id="MF_02040"/>
    </source>
</evidence>
<evidence type="ECO:0000259" key="7">
    <source>
        <dbReference type="Pfam" id="PF01883"/>
    </source>
</evidence>
<dbReference type="InterPro" id="IPR019591">
    <property type="entry name" value="Mrp/NBP35_ATP-bd"/>
</dbReference>
<organism evidence="8 9">
    <name type="scientific">Brevundimonas viscosa</name>
    <dbReference type="NCBI Taxonomy" id="871741"/>
    <lineage>
        <taxon>Bacteria</taxon>
        <taxon>Pseudomonadati</taxon>
        <taxon>Pseudomonadota</taxon>
        <taxon>Alphaproteobacteria</taxon>
        <taxon>Caulobacterales</taxon>
        <taxon>Caulobacteraceae</taxon>
        <taxon>Brevundimonas</taxon>
    </lineage>
</organism>
<keyword evidence="9" id="KW-1185">Reference proteome</keyword>
<dbReference type="InterPro" id="IPR044304">
    <property type="entry name" value="NUBPL-like"/>
</dbReference>
<keyword evidence="4 6" id="KW-0408">Iron</keyword>
<accession>A0A1I6S326</accession>
<dbReference type="SUPFAM" id="SSF117916">
    <property type="entry name" value="Fe-S cluster assembly (FSCA) domain-like"/>
    <property type="match status" value="1"/>
</dbReference>
<evidence type="ECO:0000256" key="2">
    <source>
        <dbReference type="ARBA" id="ARBA00022741"/>
    </source>
</evidence>
<dbReference type="RefSeq" id="WP_245777212.1">
    <property type="nucleotide sequence ID" value="NZ_FOZV01000004.1"/>
</dbReference>